<feature type="compositionally biased region" description="Polar residues" evidence="4">
    <location>
        <begin position="446"/>
        <end position="457"/>
    </location>
</feature>
<feature type="region of interest" description="Disordered" evidence="4">
    <location>
        <begin position="74"/>
        <end position="114"/>
    </location>
</feature>
<sequence>MYKSKLQELCQQKAWRLPDYNVTKQGLDHNPRFFATVTINGLAFNTLESFRSSKQAQNDAARLAFDHFSTPQPIPNSIPKLSSFPQPSLLPSSSSTPPPSALSTRQSADLSGTHDTTLQLQKTQETHQSPQVSGNTTVASAQVRAVGASSQVRAVGASSQVSATVASSQVCATVASSQVHATGSSSQINGRTSSVEDDNRFKDIQHVYKNQLQHYAQKRNLILPVYSCEREGPPHACRFKCTVTIDGWTYQGEDFLPTMKDAEHAAAKVALTSLLPNGVQEDDSGLYKNLLQELLQKEGFHAPVYSTRTSGEPHALTFLSTVEIEGESFTGQEARSKKLGELSAAKVAYKTLRERKSSQIPMFPTLALQGQEASELLASNVPSNIARPNTPMILIPNLITREQEMESSVAVETSHHPTTGLGTVTASGGSFVSGSVYGCVPKTLPSATPVSQKGSCSSDRDSTLEPPAKRSTPFSNKVFIHPRMLNTELAEGCTMLPISDENWVAFSPLK</sequence>
<evidence type="ECO:0000313" key="6">
    <source>
        <dbReference type="EMBL" id="KAK9922562.1"/>
    </source>
</evidence>
<evidence type="ECO:0000256" key="4">
    <source>
        <dbReference type="SAM" id="MobiDB-lite"/>
    </source>
</evidence>
<dbReference type="SUPFAM" id="SSF54768">
    <property type="entry name" value="dsRNA-binding domain-like"/>
    <property type="match status" value="3"/>
</dbReference>
<dbReference type="EMBL" id="JBEDUW010000006">
    <property type="protein sequence ID" value="KAK9922562.1"/>
    <property type="molecule type" value="Genomic_DNA"/>
</dbReference>
<protein>
    <recommendedName>
        <fullName evidence="5">DRBM domain-containing protein</fullName>
    </recommendedName>
</protein>
<comment type="caution">
    <text evidence="6">The sequence shown here is derived from an EMBL/GenBank/DDBJ whole genome shotgun (WGS) entry which is preliminary data.</text>
</comment>
<dbReference type="CDD" id="cd19907">
    <property type="entry name" value="DSRM_AtDRB-like_rpt1"/>
    <property type="match status" value="1"/>
</dbReference>
<feature type="compositionally biased region" description="Low complexity" evidence="4">
    <location>
        <begin position="79"/>
        <end position="95"/>
    </location>
</feature>
<evidence type="ECO:0000259" key="5">
    <source>
        <dbReference type="PROSITE" id="PS50137"/>
    </source>
</evidence>
<dbReference type="PROSITE" id="PS50137">
    <property type="entry name" value="DS_RBD"/>
    <property type="match status" value="3"/>
</dbReference>
<dbReference type="Pfam" id="PF00035">
    <property type="entry name" value="dsrm"/>
    <property type="match status" value="3"/>
</dbReference>
<dbReference type="Proteomes" id="UP001457282">
    <property type="component" value="Unassembled WGS sequence"/>
</dbReference>
<dbReference type="GO" id="GO:0003725">
    <property type="term" value="F:double-stranded RNA binding"/>
    <property type="evidence" value="ECO:0007669"/>
    <property type="project" value="InterPro"/>
</dbReference>
<dbReference type="Gene3D" id="3.30.160.20">
    <property type="match status" value="3"/>
</dbReference>
<feature type="domain" description="DRBM" evidence="5">
    <location>
        <begin position="207"/>
        <end position="276"/>
    </location>
</feature>
<feature type="region of interest" description="Disordered" evidence="4">
    <location>
        <begin position="446"/>
        <end position="473"/>
    </location>
</feature>
<accession>A0AAW1WGT3</accession>
<organism evidence="6 7">
    <name type="scientific">Rubus argutus</name>
    <name type="common">Southern blackberry</name>
    <dbReference type="NCBI Taxonomy" id="59490"/>
    <lineage>
        <taxon>Eukaryota</taxon>
        <taxon>Viridiplantae</taxon>
        <taxon>Streptophyta</taxon>
        <taxon>Embryophyta</taxon>
        <taxon>Tracheophyta</taxon>
        <taxon>Spermatophyta</taxon>
        <taxon>Magnoliopsida</taxon>
        <taxon>eudicotyledons</taxon>
        <taxon>Gunneridae</taxon>
        <taxon>Pentapetalae</taxon>
        <taxon>rosids</taxon>
        <taxon>fabids</taxon>
        <taxon>Rosales</taxon>
        <taxon>Rosaceae</taxon>
        <taxon>Rosoideae</taxon>
        <taxon>Rosoideae incertae sedis</taxon>
        <taxon>Rubus</taxon>
    </lineage>
</organism>
<keyword evidence="2 3" id="KW-0694">RNA-binding</keyword>
<feature type="compositionally biased region" description="Polar residues" evidence="4">
    <location>
        <begin position="104"/>
        <end position="114"/>
    </location>
</feature>
<keyword evidence="7" id="KW-1185">Reference proteome</keyword>
<dbReference type="SMART" id="SM00358">
    <property type="entry name" value="DSRM"/>
    <property type="match status" value="3"/>
</dbReference>
<dbReference type="PANTHER" id="PTHR46031:SF16">
    <property type="entry name" value="DOUBLE-STRANDED RNA-BINDING PROTEIN 4"/>
    <property type="match status" value="1"/>
</dbReference>
<dbReference type="InterPro" id="IPR014720">
    <property type="entry name" value="dsRBD_dom"/>
</dbReference>
<reference evidence="6 7" key="1">
    <citation type="journal article" date="2023" name="G3 (Bethesda)">
        <title>A chromosome-length genome assembly and annotation of blackberry (Rubus argutus, cv. 'Hillquist').</title>
        <authorList>
            <person name="Bruna T."/>
            <person name="Aryal R."/>
            <person name="Dudchenko O."/>
            <person name="Sargent D.J."/>
            <person name="Mead D."/>
            <person name="Buti M."/>
            <person name="Cavallini A."/>
            <person name="Hytonen T."/>
            <person name="Andres J."/>
            <person name="Pham M."/>
            <person name="Weisz D."/>
            <person name="Mascagni F."/>
            <person name="Usai G."/>
            <person name="Natali L."/>
            <person name="Bassil N."/>
            <person name="Fernandez G.E."/>
            <person name="Lomsadze A."/>
            <person name="Armour M."/>
            <person name="Olukolu B."/>
            <person name="Poorten T."/>
            <person name="Britton C."/>
            <person name="Davik J."/>
            <person name="Ashrafi H."/>
            <person name="Aiden E.L."/>
            <person name="Borodovsky M."/>
            <person name="Worthington M."/>
        </authorList>
    </citation>
    <scope>NUCLEOTIDE SEQUENCE [LARGE SCALE GENOMIC DNA]</scope>
    <source>
        <strain evidence="6">PI 553951</strain>
    </source>
</reference>
<dbReference type="PANTHER" id="PTHR46031">
    <property type="match status" value="1"/>
</dbReference>
<evidence type="ECO:0000256" key="2">
    <source>
        <dbReference type="ARBA" id="ARBA00022884"/>
    </source>
</evidence>
<proteinExistence type="predicted"/>
<dbReference type="AlphaFoldDB" id="A0AAW1WGT3"/>
<evidence type="ECO:0000256" key="1">
    <source>
        <dbReference type="ARBA" id="ARBA00022737"/>
    </source>
</evidence>
<feature type="domain" description="DRBM" evidence="5">
    <location>
        <begin position="1"/>
        <end position="70"/>
    </location>
</feature>
<evidence type="ECO:0000313" key="7">
    <source>
        <dbReference type="Proteomes" id="UP001457282"/>
    </source>
</evidence>
<evidence type="ECO:0000256" key="3">
    <source>
        <dbReference type="PROSITE-ProRule" id="PRU00266"/>
    </source>
</evidence>
<name>A0AAW1WGT3_RUBAR</name>
<feature type="domain" description="DRBM" evidence="5">
    <location>
        <begin position="286"/>
        <end position="354"/>
    </location>
</feature>
<keyword evidence="1" id="KW-0677">Repeat</keyword>
<dbReference type="InterPro" id="IPR044450">
    <property type="entry name" value="AtDRB-like_DSRM_1"/>
</dbReference>
<gene>
    <name evidence="6" type="ORF">M0R45_031023</name>
</gene>